<dbReference type="NCBIfam" id="NF003727">
    <property type="entry name" value="PRK05330.1"/>
    <property type="match status" value="1"/>
</dbReference>
<gene>
    <name evidence="7" type="ORF">RF11_00171</name>
</gene>
<evidence type="ECO:0000256" key="3">
    <source>
        <dbReference type="ARBA" id="ARBA00011738"/>
    </source>
</evidence>
<evidence type="ECO:0000256" key="2">
    <source>
        <dbReference type="ARBA" id="ARBA00010644"/>
    </source>
</evidence>
<proteinExistence type="inferred from homology"/>
<dbReference type="InterPro" id="IPR036406">
    <property type="entry name" value="Coprogen_oxidase_aer_sf"/>
</dbReference>
<dbReference type="SUPFAM" id="SSF102886">
    <property type="entry name" value="Coproporphyrinogen III oxidase"/>
    <property type="match status" value="1"/>
</dbReference>
<dbReference type="InterPro" id="IPR018375">
    <property type="entry name" value="Coprogen_oxidase_CS"/>
</dbReference>
<sequence>MSEPSFLVSKLHTEWPSRPEFMDTTFTDLSVLTASTKTKHMMEYLCFYIQAAFCRQLEGLEDGTKFRVDRWLKPSNTGGGVTCVIENGSVIEKGGVNLSVITGTLSPDNIKQMTSRGHDLSGYENFSAVGISSVIHPVNPHSPTVHFNFRYFELEPKGSEAPLKFWFGGGCDITPYYLYPDDIKKFHTIFKEACDKTDATYYPRFKKWADDYFYLPHREEHRGLGGLFFDDLTGDPKTLLKFVADCALSVMPAYVPIVDHTRKLPYTEKEREWQMVRRGRYVEFNLLYDRGTKFGLNVPGSRIESILMSLPTIAKWVYCHSPEDRSKEDEIMKYIKHPIEWI</sequence>
<keyword evidence="5" id="KW-0560">Oxidoreductase</keyword>
<comment type="subunit">
    <text evidence="3">Homodimer.</text>
</comment>
<dbReference type="Proteomes" id="UP000031668">
    <property type="component" value="Unassembled WGS sequence"/>
</dbReference>
<dbReference type="PRINTS" id="PR00073">
    <property type="entry name" value="COPRGNOXDASE"/>
</dbReference>
<evidence type="ECO:0000256" key="6">
    <source>
        <dbReference type="ARBA" id="ARBA00023244"/>
    </source>
</evidence>
<comment type="similarity">
    <text evidence="2">Belongs to the aerobic coproporphyrinogen-III oxidase family.</text>
</comment>
<name>A0A0C2N8Y0_THEKT</name>
<dbReference type="UniPathway" id="UPA00251">
    <property type="reaction ID" value="UER00322"/>
</dbReference>
<accession>A0A0C2N8Y0</accession>
<dbReference type="PANTHER" id="PTHR10755:SF0">
    <property type="entry name" value="OXYGEN-DEPENDENT COPROPORPHYRINOGEN-III OXIDASE, MITOCHONDRIAL"/>
    <property type="match status" value="1"/>
</dbReference>
<dbReference type="OMA" id="VHANWRY"/>
<evidence type="ECO:0000313" key="7">
    <source>
        <dbReference type="EMBL" id="KII70387.1"/>
    </source>
</evidence>
<dbReference type="EMBL" id="JWZT01002083">
    <property type="protein sequence ID" value="KII70387.1"/>
    <property type="molecule type" value="Genomic_DNA"/>
</dbReference>
<keyword evidence="6" id="KW-0627">Porphyrin biosynthesis</keyword>
<evidence type="ECO:0000256" key="5">
    <source>
        <dbReference type="ARBA" id="ARBA00023002"/>
    </source>
</evidence>
<organism evidence="7 8">
    <name type="scientific">Thelohanellus kitauei</name>
    <name type="common">Myxosporean</name>
    <dbReference type="NCBI Taxonomy" id="669202"/>
    <lineage>
        <taxon>Eukaryota</taxon>
        <taxon>Metazoa</taxon>
        <taxon>Cnidaria</taxon>
        <taxon>Myxozoa</taxon>
        <taxon>Myxosporea</taxon>
        <taxon>Bivalvulida</taxon>
        <taxon>Platysporina</taxon>
        <taxon>Myxobolidae</taxon>
        <taxon>Thelohanellus</taxon>
    </lineage>
</organism>
<dbReference type="AlphaFoldDB" id="A0A0C2N8Y0"/>
<evidence type="ECO:0000313" key="8">
    <source>
        <dbReference type="Proteomes" id="UP000031668"/>
    </source>
</evidence>
<dbReference type="GO" id="GO:0005737">
    <property type="term" value="C:cytoplasm"/>
    <property type="evidence" value="ECO:0007669"/>
    <property type="project" value="TreeGrafter"/>
</dbReference>
<evidence type="ECO:0000256" key="4">
    <source>
        <dbReference type="ARBA" id="ARBA00012869"/>
    </source>
</evidence>
<comment type="caution">
    <text evidence="7">The sequence shown here is derived from an EMBL/GenBank/DDBJ whole genome shotgun (WGS) entry which is preliminary data.</text>
</comment>
<reference evidence="7 8" key="1">
    <citation type="journal article" date="2014" name="Genome Biol. Evol.">
        <title>The genome of the myxosporean Thelohanellus kitauei shows adaptations to nutrient acquisition within its fish host.</title>
        <authorList>
            <person name="Yang Y."/>
            <person name="Xiong J."/>
            <person name="Zhou Z."/>
            <person name="Huo F."/>
            <person name="Miao W."/>
            <person name="Ran C."/>
            <person name="Liu Y."/>
            <person name="Zhang J."/>
            <person name="Feng J."/>
            <person name="Wang M."/>
            <person name="Wang M."/>
            <person name="Wang L."/>
            <person name="Yao B."/>
        </authorList>
    </citation>
    <scope>NUCLEOTIDE SEQUENCE [LARGE SCALE GENOMIC DNA]</scope>
    <source>
        <strain evidence="7">Wuqing</strain>
    </source>
</reference>
<dbReference type="EC" id="1.3.3.3" evidence="4"/>
<keyword evidence="8" id="KW-1185">Reference proteome</keyword>
<dbReference type="Gene3D" id="3.40.1500.10">
    <property type="entry name" value="Coproporphyrinogen III oxidase, aerobic"/>
    <property type="match status" value="1"/>
</dbReference>
<dbReference type="Pfam" id="PF01218">
    <property type="entry name" value="Coprogen_oxidas"/>
    <property type="match status" value="1"/>
</dbReference>
<comment type="pathway">
    <text evidence="1">Porphyrin-containing compound metabolism; protoporphyrin-IX biosynthesis; protoporphyrinogen-IX from coproporphyrinogen-III (O2 route): step 1/1.</text>
</comment>
<dbReference type="InterPro" id="IPR001260">
    <property type="entry name" value="Coprogen_oxidase_aer"/>
</dbReference>
<dbReference type="PANTHER" id="PTHR10755">
    <property type="entry name" value="COPROPORPHYRINOGEN III OXIDASE, MITOCHONDRIAL"/>
    <property type="match status" value="1"/>
</dbReference>
<dbReference type="PROSITE" id="PS01021">
    <property type="entry name" value="COPROGEN_OXIDASE"/>
    <property type="match status" value="1"/>
</dbReference>
<dbReference type="GO" id="GO:0006782">
    <property type="term" value="P:protoporphyrinogen IX biosynthetic process"/>
    <property type="evidence" value="ECO:0007669"/>
    <property type="project" value="UniProtKB-UniPathway"/>
</dbReference>
<dbReference type="GO" id="GO:0004109">
    <property type="term" value="F:coproporphyrinogen oxidase activity"/>
    <property type="evidence" value="ECO:0007669"/>
    <property type="project" value="UniProtKB-EC"/>
</dbReference>
<evidence type="ECO:0000256" key="1">
    <source>
        <dbReference type="ARBA" id="ARBA00005168"/>
    </source>
</evidence>
<protein>
    <recommendedName>
        <fullName evidence="4">coproporphyrinogen oxidase</fullName>
        <ecNumber evidence="4">1.3.3.3</ecNumber>
    </recommendedName>
</protein>
<dbReference type="OrthoDB" id="15318at2759"/>
<dbReference type="PIRSF" id="PIRSF000166">
    <property type="entry name" value="Coproporphyri_ox"/>
    <property type="match status" value="1"/>
</dbReference>